<proteinExistence type="predicted"/>
<dbReference type="HOGENOM" id="CLU_102167_1_1_6"/>
<dbReference type="eggNOG" id="COG3572">
    <property type="taxonomic scope" value="Bacteria"/>
</dbReference>
<keyword evidence="3" id="KW-1185">Reference proteome</keyword>
<dbReference type="STRING" id="1117647.M5M_07915"/>
<dbReference type="Proteomes" id="UP000000466">
    <property type="component" value="Chromosome"/>
</dbReference>
<protein>
    <recommendedName>
        <fullName evidence="1">Chalcone isomerase domain-containing protein</fullName>
    </recommendedName>
</protein>
<gene>
    <name evidence="2" type="ordered locus">M5M_07915</name>
</gene>
<dbReference type="Pfam" id="PF16036">
    <property type="entry name" value="Chalcone_3"/>
    <property type="match status" value="1"/>
</dbReference>
<name>K4KXW6_SIMAS</name>
<feature type="domain" description="Chalcone isomerase" evidence="1">
    <location>
        <begin position="20"/>
        <end position="151"/>
    </location>
</feature>
<evidence type="ECO:0000313" key="2">
    <source>
        <dbReference type="EMBL" id="AFU98772.1"/>
    </source>
</evidence>
<reference evidence="2 3" key="1">
    <citation type="journal article" date="2013" name="Genome Announc.">
        <title>Complete genome sequence of Simiduia agarivorans SA1(T), a marine bacterium able to degrade a variety of polysaccharides.</title>
        <authorList>
            <person name="Lin S.Y."/>
            <person name="Shieh W.Y."/>
            <person name="Chen J.S."/>
            <person name="Tang S.L."/>
        </authorList>
    </citation>
    <scope>NUCLEOTIDE SEQUENCE [LARGE SCALE GENOMIC DNA]</scope>
    <source>
        <strain evidence="3">DSM 21679 / JCM 13881 / BCRC 17597 / SA1</strain>
    </source>
</reference>
<dbReference type="KEGG" id="saga:M5M_07915"/>
<dbReference type="AlphaFoldDB" id="K4KXW6"/>
<organism evidence="2 3">
    <name type="scientific">Simiduia agarivorans (strain DSM 21679 / JCM 13881 / BCRC 17597 / SA1)</name>
    <dbReference type="NCBI Taxonomy" id="1117647"/>
    <lineage>
        <taxon>Bacteria</taxon>
        <taxon>Pseudomonadati</taxon>
        <taxon>Pseudomonadota</taxon>
        <taxon>Gammaproteobacteria</taxon>
        <taxon>Cellvibrionales</taxon>
        <taxon>Cellvibrionaceae</taxon>
        <taxon>Simiduia</taxon>
    </lineage>
</organism>
<evidence type="ECO:0000313" key="3">
    <source>
        <dbReference type="Proteomes" id="UP000000466"/>
    </source>
</evidence>
<dbReference type="EMBL" id="CP003746">
    <property type="protein sequence ID" value="AFU98772.1"/>
    <property type="molecule type" value="Genomic_DNA"/>
</dbReference>
<accession>K4KXW6</accession>
<evidence type="ECO:0000259" key="1">
    <source>
        <dbReference type="Pfam" id="PF16036"/>
    </source>
</evidence>
<sequence length="153" mass="16897">MGCEKPADLVQVGEGKLRVWGFSIYTATSYRCADTRLGDGSQVQGPFMLSLTYARDIDRNALLDATRDQWQRLGLAKDQGPAWLSALASLWPDVKKGDRLSLFIDRAGQSMFYLNDRRLGEIAEPAFGPAFAAIWLHPDASYQQVRTALLGGS</sequence>
<dbReference type="InterPro" id="IPR016087">
    <property type="entry name" value="Chalcone_isomerase"/>
</dbReference>